<dbReference type="OrthoDB" id="270417at2759"/>
<dbReference type="PANTHER" id="PTHR12374">
    <property type="entry name" value="TRANSCRIPTIONAL ADAPTOR 2 ADA2 -RELATED"/>
    <property type="match status" value="1"/>
</dbReference>
<dbReference type="InParanoid" id="I3EDS7"/>
<protein>
    <submittedName>
        <fullName evidence="3">Uncharacterized protein</fullName>
    </submittedName>
</protein>
<dbReference type="Pfam" id="PF22941">
    <property type="entry name" value="TADA2A-like_3rd"/>
    <property type="match status" value="1"/>
</dbReference>
<dbReference type="EMBL" id="GL870883">
    <property type="protein sequence ID" value="EIJ87374.1"/>
    <property type="molecule type" value="Genomic_DNA"/>
</dbReference>
<dbReference type="InterPro" id="IPR036388">
    <property type="entry name" value="WH-like_DNA-bd_sf"/>
</dbReference>
<dbReference type="AlphaFoldDB" id="I3EDS7"/>
<dbReference type="Pfam" id="PF00249">
    <property type="entry name" value="Myb_DNA-binding"/>
    <property type="match status" value="1"/>
</dbReference>
<feature type="domain" description="SANT" evidence="2">
    <location>
        <begin position="78"/>
        <end position="121"/>
    </location>
</feature>
<evidence type="ECO:0000313" key="3">
    <source>
        <dbReference type="EMBL" id="EIJ87374.1"/>
    </source>
</evidence>
<dbReference type="PANTHER" id="PTHR12374:SF20">
    <property type="entry name" value="TRANSCRIPTIONAL ADAPTER 2-ALPHA"/>
    <property type="match status" value="1"/>
</dbReference>
<evidence type="ECO:0000313" key="4">
    <source>
        <dbReference type="Proteomes" id="UP000002872"/>
    </source>
</evidence>
<dbReference type="FunCoup" id="I3EDS7">
    <property type="interactions" value="86"/>
</dbReference>
<dbReference type="OMA" id="CCIDICP"/>
<keyword evidence="4" id="KW-1185">Reference proteome</keyword>
<dbReference type="VEuPathDB" id="MicrosporidiaDB:NEQG_02497"/>
<dbReference type="GO" id="GO:0003713">
    <property type="term" value="F:transcription coactivator activity"/>
    <property type="evidence" value="ECO:0007669"/>
    <property type="project" value="TreeGrafter"/>
</dbReference>
<organism evidence="3 4">
    <name type="scientific">Nematocida parisii (strain ERTm3)</name>
    <name type="common">Nematode killer fungus</name>
    <dbReference type="NCBI Taxonomy" id="935791"/>
    <lineage>
        <taxon>Eukaryota</taxon>
        <taxon>Fungi</taxon>
        <taxon>Fungi incertae sedis</taxon>
        <taxon>Microsporidia</taxon>
        <taxon>Nematocida</taxon>
    </lineage>
</organism>
<dbReference type="HOGENOM" id="CLU_018273_0_0_1"/>
<dbReference type="PROSITE" id="PS51293">
    <property type="entry name" value="SANT"/>
    <property type="match status" value="1"/>
</dbReference>
<dbReference type="InterPro" id="IPR001005">
    <property type="entry name" value="SANT/Myb"/>
</dbReference>
<dbReference type="GO" id="GO:0006357">
    <property type="term" value="P:regulation of transcription by RNA polymerase II"/>
    <property type="evidence" value="ECO:0007669"/>
    <property type="project" value="TreeGrafter"/>
</dbReference>
<accession>I3EDS7</accession>
<evidence type="ECO:0000259" key="1">
    <source>
        <dbReference type="PROSITE" id="PS50090"/>
    </source>
</evidence>
<dbReference type="SUPFAM" id="SSF46689">
    <property type="entry name" value="Homeodomain-like"/>
    <property type="match status" value="2"/>
</dbReference>
<sequence length="368" mass="42401">MVVTHSQSHGNACLIRCDGCLMNITEMMWVQCVQCCIDICPLCVIQRTHIRTHDYTHKYRVIKSLLFEADTAGWQMIEELLFVDGLIMHGIGNWNDIAAYVGRKTPQEVKEHFVHIFAQKDSEELEGEAVQNVQSLPLSQEISGYMPLRQDFEVEYSNEAELLIKEISFSKTDTLLEKETKEVLLESYRNVLQQRKVFRSLIFNNGLLSAKQHSLGERSLCAEGRELLTKMKPLLKMLTKKEYLDLFQGLYLEAQLRKKIADMYQDDAPKKEEAHAKQTAAITDELALRFLSEREQAFCNMISIPITVYYSLKEAAILYKSVTKVEKKHILKCFQGLTEQKLSQILNYFIQNKWIEPAPNKPQNTAPG</sequence>
<dbReference type="CDD" id="cd00167">
    <property type="entry name" value="SANT"/>
    <property type="match status" value="1"/>
</dbReference>
<dbReference type="GO" id="GO:0003682">
    <property type="term" value="F:chromatin binding"/>
    <property type="evidence" value="ECO:0007669"/>
    <property type="project" value="TreeGrafter"/>
</dbReference>
<dbReference type="Gene3D" id="1.10.10.10">
    <property type="entry name" value="Winged helix-like DNA-binding domain superfamily/Winged helix DNA-binding domain"/>
    <property type="match status" value="1"/>
</dbReference>
<dbReference type="PROSITE" id="PS50090">
    <property type="entry name" value="MYB_LIKE"/>
    <property type="match status" value="1"/>
</dbReference>
<name>I3EDS7_NEMP3</name>
<dbReference type="InterPro" id="IPR009057">
    <property type="entry name" value="Homeodomain-like_sf"/>
</dbReference>
<gene>
    <name evidence="3" type="ORF">NEQG_02497</name>
</gene>
<dbReference type="SMART" id="SM00717">
    <property type="entry name" value="SANT"/>
    <property type="match status" value="1"/>
</dbReference>
<reference evidence="3" key="1">
    <citation type="submission" date="2011-01" db="EMBL/GenBank/DDBJ databases">
        <title>The Genome Sequence of Nematocida parisii strain ERTm3.</title>
        <authorList>
            <consortium name="The Broad Institute Genome Sequencing Platform"/>
            <consortium name="The Broad Institute Genome Sequencing Center for Infectious Disease"/>
            <person name="Cuomo C."/>
            <person name="Troemel E."/>
            <person name="Young S.K."/>
            <person name="Zeng Q."/>
            <person name="Gargeya S."/>
            <person name="Fitzgerald M."/>
            <person name="Haas B."/>
            <person name="Abouelleil A."/>
            <person name="Alvarado L."/>
            <person name="Arachchi H.M."/>
            <person name="Berlin A."/>
            <person name="Chapman S.B."/>
            <person name="Gearin G."/>
            <person name="Goldberg J."/>
            <person name="Griggs A."/>
            <person name="Gujja S."/>
            <person name="Hansen M."/>
            <person name="Heiman D."/>
            <person name="Howarth C."/>
            <person name="Larimer J."/>
            <person name="Lui A."/>
            <person name="MacDonald P.J.P."/>
            <person name="McCowen C."/>
            <person name="Montmayeur A."/>
            <person name="Murphy C."/>
            <person name="Neiman D."/>
            <person name="Pearson M."/>
            <person name="Priest M."/>
            <person name="Roberts A."/>
            <person name="Saif S."/>
            <person name="Shea T."/>
            <person name="Sisk P."/>
            <person name="Stolte C."/>
            <person name="Sykes S."/>
            <person name="Wortman J."/>
            <person name="Nusbaum C."/>
            <person name="Birren B."/>
        </authorList>
    </citation>
    <scope>NUCLEOTIDE SEQUENCE</scope>
    <source>
        <strain evidence="3">ERTm3</strain>
    </source>
</reference>
<dbReference type="InterPro" id="IPR017884">
    <property type="entry name" value="SANT_dom"/>
</dbReference>
<dbReference type="InterPro" id="IPR055141">
    <property type="entry name" value="TADA2A_B-like_dom"/>
</dbReference>
<dbReference type="GO" id="GO:0005634">
    <property type="term" value="C:nucleus"/>
    <property type="evidence" value="ECO:0007669"/>
    <property type="project" value="TreeGrafter"/>
</dbReference>
<dbReference type="Gene3D" id="1.10.10.60">
    <property type="entry name" value="Homeodomain-like"/>
    <property type="match status" value="1"/>
</dbReference>
<proteinExistence type="predicted"/>
<feature type="domain" description="Myb-like" evidence="1">
    <location>
        <begin position="74"/>
        <end position="117"/>
    </location>
</feature>
<evidence type="ECO:0000259" key="2">
    <source>
        <dbReference type="PROSITE" id="PS51293"/>
    </source>
</evidence>
<dbReference type="Proteomes" id="UP000002872">
    <property type="component" value="Unassembled WGS sequence"/>
</dbReference>
<dbReference type="GO" id="GO:0006338">
    <property type="term" value="P:chromatin remodeling"/>
    <property type="evidence" value="ECO:0007669"/>
    <property type="project" value="TreeGrafter"/>
</dbReference>
<dbReference type="STRING" id="935791.I3EDS7"/>